<dbReference type="NCBIfam" id="TIGR00350">
    <property type="entry name" value="lytR_cpsA_psr"/>
    <property type="match status" value="1"/>
</dbReference>
<dbReference type="InterPro" id="IPR004474">
    <property type="entry name" value="LytR_CpsA_psr"/>
</dbReference>
<protein>
    <submittedName>
        <fullName evidence="4">Transcriptional attenuator, LytR family</fullName>
    </submittedName>
</protein>
<dbReference type="RefSeq" id="WP_288183960.1">
    <property type="nucleotide sequence ID" value="NZ_LT608335.1"/>
</dbReference>
<dbReference type="Pfam" id="PF03816">
    <property type="entry name" value="LytR_cpsA_psr"/>
    <property type="match status" value="1"/>
</dbReference>
<dbReference type="PANTHER" id="PTHR33392:SF6">
    <property type="entry name" value="POLYISOPRENYL-TEICHOIC ACID--PEPTIDOGLYCAN TEICHOIC ACID TRANSFERASE TAGU"/>
    <property type="match status" value="1"/>
</dbReference>
<keyword evidence="2" id="KW-0472">Membrane</keyword>
<proteinExistence type="inferred from homology"/>
<gene>
    <name evidence="4" type="ORF">KL86SPO_30864</name>
</gene>
<evidence type="ECO:0000256" key="2">
    <source>
        <dbReference type="SAM" id="Phobius"/>
    </source>
</evidence>
<dbReference type="AlphaFoldDB" id="A0A212LT70"/>
<dbReference type="EMBL" id="FMJE01000003">
    <property type="protein sequence ID" value="SCM80686.1"/>
    <property type="molecule type" value="Genomic_DNA"/>
</dbReference>
<evidence type="ECO:0000259" key="3">
    <source>
        <dbReference type="Pfam" id="PF03816"/>
    </source>
</evidence>
<evidence type="ECO:0000313" key="4">
    <source>
        <dbReference type="EMBL" id="SCM80686.1"/>
    </source>
</evidence>
<dbReference type="Gene3D" id="3.40.630.190">
    <property type="entry name" value="LCP protein"/>
    <property type="match status" value="1"/>
</dbReference>
<dbReference type="PANTHER" id="PTHR33392">
    <property type="entry name" value="POLYISOPRENYL-TEICHOIC ACID--PEPTIDOGLYCAN TEICHOIC ACID TRANSFERASE TAGU"/>
    <property type="match status" value="1"/>
</dbReference>
<sequence>MNEADNRTKQRRRKIRWDRILILLVLLLLAVVAIAGATVYAYLSMARVPAVTPVVKSTERPPETLKNRVNILLLGLDDQDHENPYDKARRSDTMMVASLNPDDGTINLLSLPRDTKVNIPGRKGYDKLNHAYAYGGAELARSTVEQFLHIPVNYYVVIDWQAFIKVIDILGGVDLYVEHDMHYRDPYADLTIDIDKGYQHLDGEMAGQYVRFRSDELGDIGRVQRQQRFVKALAKETMQVGTLLKVPALVSTLNQYVDTDMSVMTMAKVANSLKSFDSNNFNAEMLPGDFATIEGLSYWVPNTEQTTQVIEKMFFSKKAAGGISRDGSSPASTRNN</sequence>
<evidence type="ECO:0000256" key="1">
    <source>
        <dbReference type="ARBA" id="ARBA00006068"/>
    </source>
</evidence>
<dbReference type="InterPro" id="IPR050922">
    <property type="entry name" value="LytR/CpsA/Psr_CW_biosynth"/>
</dbReference>
<organism evidence="4">
    <name type="scientific">uncultured Sporomusa sp</name>
    <dbReference type="NCBI Taxonomy" id="307249"/>
    <lineage>
        <taxon>Bacteria</taxon>
        <taxon>Bacillati</taxon>
        <taxon>Bacillota</taxon>
        <taxon>Negativicutes</taxon>
        <taxon>Selenomonadales</taxon>
        <taxon>Sporomusaceae</taxon>
        <taxon>Sporomusa</taxon>
        <taxon>environmental samples</taxon>
    </lineage>
</organism>
<keyword evidence="2" id="KW-0812">Transmembrane</keyword>
<feature type="transmembrane region" description="Helical" evidence="2">
    <location>
        <begin position="20"/>
        <end position="43"/>
    </location>
</feature>
<feature type="domain" description="Cell envelope-related transcriptional attenuator" evidence="3">
    <location>
        <begin position="90"/>
        <end position="237"/>
    </location>
</feature>
<reference evidence="4" key="1">
    <citation type="submission" date="2016-08" db="EMBL/GenBank/DDBJ databases">
        <authorList>
            <person name="Seilhamer J.J."/>
        </authorList>
    </citation>
    <scope>NUCLEOTIDE SEQUENCE</scope>
    <source>
        <strain evidence="4">86</strain>
    </source>
</reference>
<name>A0A212LT70_9FIRM</name>
<accession>A0A212LT70</accession>
<comment type="similarity">
    <text evidence="1">Belongs to the LytR/CpsA/Psr (LCP) family.</text>
</comment>
<keyword evidence="2" id="KW-1133">Transmembrane helix</keyword>